<dbReference type="EMBL" id="JADGJH010001449">
    <property type="protein sequence ID" value="KAJ3113438.1"/>
    <property type="molecule type" value="Genomic_DNA"/>
</dbReference>
<proteinExistence type="predicted"/>
<sequence length="816" mass="90544">MLPCTVREVQAAQALKQKPKATKQIRKEKKTEAKSVKPAAASTGNHLHYQVAPWLDIQTSEYNETATADSNAMHDSLNKETRQLLTYLSASLPELRLRTHLTSMYSQLITQRFPASHTAAFGSSATGLFLPWSDVDLVVLEPSAILTASATNCPSKNNQAKKLQKVYKALLNANFARNASVISRARVPVLKLTDRRSSLNVDICYGQQTGVDALEHISKWIRSIEGLKELVLLVKMYLSSKDLSEVFSGGLGGYSIVSLCFAFLTLSSAITQRQELSETAPSSTSKKRTRQNPTPYSKNSDIHGTNFLSFCHYFGRVFSYTTDAISFTAPTPGSPLPTPHIVPRVRVHKTDNNQRLQLMNPLDPTADLTIGCNKTANLVDAFNSAVETVESIWDRLNDNAENNGRKSKKQKKITDDSDEEQQQSSNRSDEQQHLLKNSLLSRLIHISNEMIQTRKNVKRAANELFGLLDADFPDKINSGSTDDSNLRNPDLLIAHRNVETLPAEVTFAGIMMQDSDLMTDGAEDADETESCVFVDADDESIEVIGPSISIIKVQDDINTTAFFQIDRNCDSNMMTAVKSLSTNKMLVNDNLMFTSISAIKSLAESNISPPPTPTLDSDPKAAADNTPTPLPKKQKQKLDFNGRAKQVRMQTALKKHQKHQQKKEKTLEEGISNSTPIQHNNSSGEITIAATQTVKLSVAAWAPPGHYDTQKKYHSGKYNNNNNHKYSPSKKEVAKRQTVRLNHNDNATTKNVVVKKNIIKEVKKEANTAYGYVRHAVQDHSGWISEDFVGFLSSEKKRKVSKKYLVGNSDGLKILQ</sequence>
<dbReference type="GO" id="GO:0010605">
    <property type="term" value="P:negative regulation of macromolecule metabolic process"/>
    <property type="evidence" value="ECO:0007669"/>
    <property type="project" value="UniProtKB-ARBA"/>
</dbReference>
<dbReference type="PANTHER" id="PTHR23092">
    <property type="entry name" value="POLY(A) RNA POLYMERASE"/>
    <property type="match status" value="1"/>
</dbReference>
<evidence type="ECO:0000256" key="1">
    <source>
        <dbReference type="SAM" id="MobiDB-lite"/>
    </source>
</evidence>
<feature type="region of interest" description="Disordered" evidence="1">
    <location>
        <begin position="654"/>
        <end position="681"/>
    </location>
</feature>
<dbReference type="GO" id="GO:0005730">
    <property type="term" value="C:nucleolus"/>
    <property type="evidence" value="ECO:0007669"/>
    <property type="project" value="TreeGrafter"/>
</dbReference>
<dbReference type="AlphaFoldDB" id="A0AAD5SY09"/>
<feature type="compositionally biased region" description="Polar residues" evidence="1">
    <location>
        <begin position="275"/>
        <end position="284"/>
    </location>
</feature>
<evidence type="ECO:0000313" key="4">
    <source>
        <dbReference type="Proteomes" id="UP001211907"/>
    </source>
</evidence>
<protein>
    <recommendedName>
        <fullName evidence="2">Poly(A) RNA polymerase mitochondrial-like central palm domain-containing protein</fullName>
    </recommendedName>
</protein>
<feature type="region of interest" description="Disordered" evidence="1">
    <location>
        <begin position="275"/>
        <end position="300"/>
    </location>
</feature>
<feature type="compositionally biased region" description="Polar residues" evidence="1">
    <location>
        <begin position="291"/>
        <end position="300"/>
    </location>
</feature>
<dbReference type="GO" id="GO:0031499">
    <property type="term" value="C:TRAMP complex"/>
    <property type="evidence" value="ECO:0007669"/>
    <property type="project" value="TreeGrafter"/>
</dbReference>
<evidence type="ECO:0000259" key="2">
    <source>
        <dbReference type="Pfam" id="PF22600"/>
    </source>
</evidence>
<dbReference type="Gene3D" id="3.30.460.10">
    <property type="entry name" value="Beta Polymerase, domain 2"/>
    <property type="match status" value="1"/>
</dbReference>
<feature type="domain" description="Poly(A) RNA polymerase mitochondrial-like central palm" evidence="2">
    <location>
        <begin position="77"/>
        <end position="213"/>
    </location>
</feature>
<evidence type="ECO:0000313" key="3">
    <source>
        <dbReference type="EMBL" id="KAJ3113438.1"/>
    </source>
</evidence>
<dbReference type="InterPro" id="IPR043519">
    <property type="entry name" value="NT_sf"/>
</dbReference>
<dbReference type="InterPro" id="IPR054708">
    <property type="entry name" value="MTPAP-like_central"/>
</dbReference>
<comment type="caution">
    <text evidence="3">The sequence shown here is derived from an EMBL/GenBank/DDBJ whole genome shotgun (WGS) entry which is preliminary data.</text>
</comment>
<dbReference type="SUPFAM" id="SSF81631">
    <property type="entry name" value="PAP/OAS1 substrate-binding domain"/>
    <property type="match status" value="1"/>
</dbReference>
<dbReference type="SUPFAM" id="SSF81301">
    <property type="entry name" value="Nucleotidyltransferase"/>
    <property type="match status" value="1"/>
</dbReference>
<dbReference type="InterPro" id="IPR045862">
    <property type="entry name" value="Trf4-like"/>
</dbReference>
<feature type="region of interest" description="Disordered" evidence="1">
    <location>
        <begin position="398"/>
        <end position="432"/>
    </location>
</feature>
<dbReference type="GO" id="GO:0003729">
    <property type="term" value="F:mRNA binding"/>
    <property type="evidence" value="ECO:0007669"/>
    <property type="project" value="TreeGrafter"/>
</dbReference>
<dbReference type="PANTHER" id="PTHR23092:SF15">
    <property type="entry name" value="INACTIVE NON-CANONICAL POLY(A) RNA POLYMERASE PROTEIN TRF4-2-RELATED"/>
    <property type="match status" value="1"/>
</dbReference>
<reference evidence="3" key="1">
    <citation type="submission" date="2020-05" db="EMBL/GenBank/DDBJ databases">
        <title>Phylogenomic resolution of chytrid fungi.</title>
        <authorList>
            <person name="Stajich J.E."/>
            <person name="Amses K."/>
            <person name="Simmons R."/>
            <person name="Seto K."/>
            <person name="Myers J."/>
            <person name="Bonds A."/>
            <person name="Quandt C.A."/>
            <person name="Barry K."/>
            <person name="Liu P."/>
            <person name="Grigoriev I."/>
            <person name="Longcore J.E."/>
            <person name="James T.Y."/>
        </authorList>
    </citation>
    <scope>NUCLEOTIDE SEQUENCE</scope>
    <source>
        <strain evidence="3">JEL0513</strain>
    </source>
</reference>
<gene>
    <name evidence="3" type="ORF">HK100_001979</name>
</gene>
<dbReference type="Pfam" id="PF22600">
    <property type="entry name" value="MTPAP-like_central"/>
    <property type="match status" value="1"/>
</dbReference>
<accession>A0AAD5SY09</accession>
<dbReference type="GO" id="GO:0031123">
    <property type="term" value="P:RNA 3'-end processing"/>
    <property type="evidence" value="ECO:0007669"/>
    <property type="project" value="TreeGrafter"/>
</dbReference>
<feature type="region of interest" description="Disordered" evidence="1">
    <location>
        <begin position="15"/>
        <end position="42"/>
    </location>
</feature>
<feature type="compositionally biased region" description="Basic residues" evidence="1">
    <location>
        <begin position="17"/>
        <end position="28"/>
    </location>
</feature>
<keyword evidence="4" id="KW-1185">Reference proteome</keyword>
<feature type="compositionally biased region" description="Polar residues" evidence="1">
    <location>
        <begin position="671"/>
        <end position="681"/>
    </location>
</feature>
<dbReference type="Gene3D" id="1.10.1410.10">
    <property type="match status" value="1"/>
</dbReference>
<dbReference type="Proteomes" id="UP001211907">
    <property type="component" value="Unassembled WGS sequence"/>
</dbReference>
<dbReference type="GO" id="GO:1990817">
    <property type="term" value="F:poly(A) RNA polymerase activity"/>
    <property type="evidence" value="ECO:0007669"/>
    <property type="project" value="InterPro"/>
</dbReference>
<dbReference type="GO" id="GO:0043634">
    <property type="term" value="P:polyadenylation-dependent ncRNA catabolic process"/>
    <property type="evidence" value="ECO:0007669"/>
    <property type="project" value="TreeGrafter"/>
</dbReference>
<dbReference type="CDD" id="cd05402">
    <property type="entry name" value="NT_PAP_TUTase"/>
    <property type="match status" value="1"/>
</dbReference>
<name>A0AAD5SY09_9FUNG</name>
<feature type="region of interest" description="Disordered" evidence="1">
    <location>
        <begin position="604"/>
        <end position="637"/>
    </location>
</feature>
<organism evidence="3 4">
    <name type="scientific">Physocladia obscura</name>
    <dbReference type="NCBI Taxonomy" id="109957"/>
    <lineage>
        <taxon>Eukaryota</taxon>
        <taxon>Fungi</taxon>
        <taxon>Fungi incertae sedis</taxon>
        <taxon>Chytridiomycota</taxon>
        <taxon>Chytridiomycota incertae sedis</taxon>
        <taxon>Chytridiomycetes</taxon>
        <taxon>Chytridiales</taxon>
        <taxon>Chytriomycetaceae</taxon>
        <taxon>Physocladia</taxon>
    </lineage>
</organism>